<dbReference type="SUPFAM" id="SSF81452">
    <property type="entry name" value="Cytochrome c oxidase subunit III-like"/>
    <property type="match status" value="1"/>
</dbReference>
<dbReference type="GO" id="GO:0019646">
    <property type="term" value="P:aerobic electron transport chain"/>
    <property type="evidence" value="ECO:0007669"/>
    <property type="project" value="InterPro"/>
</dbReference>
<protein>
    <submittedName>
        <fullName evidence="9">Cytochrome c oxidase subunit III</fullName>
    </submittedName>
</protein>
<evidence type="ECO:0000256" key="7">
    <source>
        <dbReference type="SAM" id="Phobius"/>
    </source>
</evidence>
<dbReference type="AlphaFoldDB" id="A0A0E9MMI4"/>
<dbReference type="PANTHER" id="PTHR11403">
    <property type="entry name" value="CYTOCHROME C OXIDASE SUBUNIT III"/>
    <property type="match status" value="1"/>
</dbReference>
<feature type="transmembrane region" description="Helical" evidence="7">
    <location>
        <begin position="111"/>
        <end position="133"/>
    </location>
</feature>
<keyword evidence="10" id="KW-1185">Reference proteome</keyword>
<dbReference type="InterPro" id="IPR013833">
    <property type="entry name" value="Cyt_c_oxidase_su3_a-hlx"/>
</dbReference>
<proteinExistence type="inferred from homology"/>
<evidence type="ECO:0000313" key="9">
    <source>
        <dbReference type="EMBL" id="GAO38749.1"/>
    </source>
</evidence>
<dbReference type="InterPro" id="IPR024791">
    <property type="entry name" value="Cyt_c/ubiquinol_Oxase_su3"/>
</dbReference>
<feature type="domain" description="Heme-copper oxidase subunit III family profile" evidence="8">
    <location>
        <begin position="1"/>
        <end position="236"/>
    </location>
</feature>
<comment type="caution">
    <text evidence="9">The sequence shown here is derived from an EMBL/GenBank/DDBJ whole genome shotgun (WGS) entry which is preliminary data.</text>
</comment>
<dbReference type="PROSITE" id="PS50253">
    <property type="entry name" value="COX3"/>
    <property type="match status" value="1"/>
</dbReference>
<evidence type="ECO:0000256" key="5">
    <source>
        <dbReference type="ARBA" id="ARBA00023136"/>
    </source>
</evidence>
<sequence length="236" mass="25565">MSVFDTLTEKPWLTPGVAGAARIQRDHEQGPWDRGIGLGLFLVVVGMIFALATMAYVMRMGHGVPAGSQGNDWRSLRLPPPLWVNTAILVASSLAFLIADRSARRGDAATMRAGVIAGGLLGVAFLAGQILLWRKLSDWGYVLLFTAGLCKVGDPLFTFPFPQTILGNPALAFFYLISVLHGLHIVGGLVAWALTARHIFAGSISAPVARSVQLCARYWHFLLFVWTVMMGLFVST</sequence>
<evidence type="ECO:0000256" key="4">
    <source>
        <dbReference type="ARBA" id="ARBA00022989"/>
    </source>
</evidence>
<name>A0A0E9MMI4_9SPHN</name>
<dbReference type="EMBL" id="BBWU01000019">
    <property type="protein sequence ID" value="GAO38749.1"/>
    <property type="molecule type" value="Genomic_DNA"/>
</dbReference>
<keyword evidence="5 7" id="KW-0472">Membrane</keyword>
<comment type="subcellular location">
    <subcellularLocation>
        <location evidence="6">Cell membrane</location>
        <topology evidence="6">Multi-pass membrane protein</topology>
    </subcellularLocation>
    <subcellularLocation>
        <location evidence="1">Membrane</location>
        <topology evidence="1">Multi-pass membrane protein</topology>
    </subcellularLocation>
</comment>
<evidence type="ECO:0000256" key="1">
    <source>
        <dbReference type="ARBA" id="ARBA00004141"/>
    </source>
</evidence>
<accession>A0A0E9MMI4</accession>
<dbReference type="InterPro" id="IPR035973">
    <property type="entry name" value="Cyt_c_oxidase_su3-like_sf"/>
</dbReference>
<feature type="transmembrane region" description="Helical" evidence="7">
    <location>
        <begin position="78"/>
        <end position="99"/>
    </location>
</feature>
<comment type="similarity">
    <text evidence="2 6">Belongs to the cytochrome c oxidase subunit 3 family.</text>
</comment>
<dbReference type="InterPro" id="IPR000298">
    <property type="entry name" value="Cyt_c_oxidase-like_su3"/>
</dbReference>
<evidence type="ECO:0000259" key="8">
    <source>
        <dbReference type="PROSITE" id="PS50253"/>
    </source>
</evidence>
<evidence type="ECO:0000256" key="6">
    <source>
        <dbReference type="RuleBase" id="RU003376"/>
    </source>
</evidence>
<dbReference type="OrthoDB" id="9808200at2"/>
<reference evidence="9 10" key="1">
    <citation type="submission" date="2015-04" db="EMBL/GenBank/DDBJ databases">
        <title>Whole genome shotgun sequence of Sphingomonas changbaiensis NBRC 104936.</title>
        <authorList>
            <person name="Katano-Makiyama Y."/>
            <person name="Hosoyama A."/>
            <person name="Hashimoto M."/>
            <person name="Noguchi M."/>
            <person name="Tsuchikane K."/>
            <person name="Ohji S."/>
            <person name="Yamazoe A."/>
            <person name="Ichikawa N."/>
            <person name="Kimura A."/>
            <person name="Fujita N."/>
        </authorList>
    </citation>
    <scope>NUCLEOTIDE SEQUENCE [LARGE SCALE GENOMIC DNA]</scope>
    <source>
        <strain evidence="9 10">NBRC 104936</strain>
    </source>
</reference>
<dbReference type="STRING" id="1219043.SCH01S_19_00530"/>
<evidence type="ECO:0000256" key="3">
    <source>
        <dbReference type="ARBA" id="ARBA00022692"/>
    </source>
</evidence>
<feature type="transmembrane region" description="Helical" evidence="7">
    <location>
        <begin position="35"/>
        <end position="58"/>
    </location>
</feature>
<organism evidence="9 10">
    <name type="scientific">Sphingomonas changbaiensis NBRC 104936</name>
    <dbReference type="NCBI Taxonomy" id="1219043"/>
    <lineage>
        <taxon>Bacteria</taxon>
        <taxon>Pseudomonadati</taxon>
        <taxon>Pseudomonadota</taxon>
        <taxon>Alphaproteobacteria</taxon>
        <taxon>Sphingomonadales</taxon>
        <taxon>Sphingomonadaceae</taxon>
        <taxon>Sphingomonas</taxon>
    </lineage>
</organism>
<dbReference type="RefSeq" id="WP_046347591.1">
    <property type="nucleotide sequence ID" value="NZ_BBWU01000019.1"/>
</dbReference>
<evidence type="ECO:0000313" key="10">
    <source>
        <dbReference type="Proteomes" id="UP000033202"/>
    </source>
</evidence>
<dbReference type="Gene3D" id="1.20.120.80">
    <property type="entry name" value="Cytochrome c oxidase, subunit III, four-helix bundle"/>
    <property type="match status" value="1"/>
</dbReference>
<dbReference type="GO" id="GO:0004129">
    <property type="term" value="F:cytochrome-c oxidase activity"/>
    <property type="evidence" value="ECO:0007669"/>
    <property type="project" value="InterPro"/>
</dbReference>
<keyword evidence="3 6" id="KW-0812">Transmembrane</keyword>
<evidence type="ECO:0000256" key="2">
    <source>
        <dbReference type="ARBA" id="ARBA00010581"/>
    </source>
</evidence>
<dbReference type="GO" id="GO:0005886">
    <property type="term" value="C:plasma membrane"/>
    <property type="evidence" value="ECO:0007669"/>
    <property type="project" value="UniProtKB-SubCell"/>
</dbReference>
<dbReference type="PANTHER" id="PTHR11403:SF10">
    <property type="entry name" value="CYTOCHROME C OXIDASE"/>
    <property type="match status" value="1"/>
</dbReference>
<feature type="transmembrane region" description="Helical" evidence="7">
    <location>
        <begin position="173"/>
        <end position="196"/>
    </location>
</feature>
<feature type="transmembrane region" description="Helical" evidence="7">
    <location>
        <begin position="216"/>
        <end position="234"/>
    </location>
</feature>
<keyword evidence="4 7" id="KW-1133">Transmembrane helix</keyword>
<gene>
    <name evidence="9" type="primary">ctaE</name>
    <name evidence="9" type="ORF">SCH01S_19_00530</name>
</gene>
<dbReference type="Proteomes" id="UP000033202">
    <property type="component" value="Unassembled WGS sequence"/>
</dbReference>